<dbReference type="Gene3D" id="3.40.50.1820">
    <property type="entry name" value="alpha/beta hydrolase"/>
    <property type="match status" value="1"/>
</dbReference>
<dbReference type="EMBL" id="JTHE03000024">
    <property type="protein sequence ID" value="MCM1981956.1"/>
    <property type="molecule type" value="Genomic_DNA"/>
</dbReference>
<dbReference type="InterPro" id="IPR010802">
    <property type="entry name" value="DUF1400"/>
</dbReference>
<evidence type="ECO:0000256" key="1">
    <source>
        <dbReference type="ARBA" id="ARBA00022801"/>
    </source>
</evidence>
<evidence type="ECO:0000313" key="5">
    <source>
        <dbReference type="EMBL" id="MCM1981956.1"/>
    </source>
</evidence>
<name>A0ABD4T0L2_9CYAN</name>
<dbReference type="Proteomes" id="UP000031561">
    <property type="component" value="Unassembled WGS sequence"/>
</dbReference>
<evidence type="ECO:0000259" key="4">
    <source>
        <dbReference type="Pfam" id="PF07176"/>
    </source>
</evidence>
<dbReference type="GO" id="GO:0016787">
    <property type="term" value="F:hydrolase activity"/>
    <property type="evidence" value="ECO:0007669"/>
    <property type="project" value="UniProtKB-KW"/>
</dbReference>
<keyword evidence="1 5" id="KW-0378">Hydrolase</keyword>
<dbReference type="SUPFAM" id="SSF53474">
    <property type="entry name" value="alpha/beta-Hydrolases"/>
    <property type="match status" value="1"/>
</dbReference>
<dbReference type="PANTHER" id="PTHR10272">
    <property type="entry name" value="PLATELET-ACTIVATING FACTOR ACETYLHYDROLASE"/>
    <property type="match status" value="1"/>
</dbReference>
<evidence type="ECO:0000256" key="2">
    <source>
        <dbReference type="ARBA" id="ARBA00022963"/>
    </source>
</evidence>
<dbReference type="AlphaFoldDB" id="A0ABD4T0L2"/>
<reference evidence="5 6" key="1">
    <citation type="journal article" date="2015" name="Genome Announc.">
        <title>Draft Genome Sequence of Filamentous Marine Cyanobacterium Lyngbya confervoides Strain BDU141951.</title>
        <authorList>
            <person name="Chandrababunaidu M.M."/>
            <person name="Sen D."/>
            <person name="Tripathy S."/>
        </authorList>
    </citation>
    <scope>NUCLEOTIDE SEQUENCE [LARGE SCALE GENOMIC DNA]</scope>
    <source>
        <strain evidence="5 6">BDU141951</strain>
    </source>
</reference>
<dbReference type="Pfam" id="PF07176">
    <property type="entry name" value="DUF1400"/>
    <property type="match status" value="1"/>
</dbReference>
<proteinExistence type="predicted"/>
<keyword evidence="2" id="KW-0442">Lipid degradation</keyword>
<dbReference type="Pfam" id="PF03403">
    <property type="entry name" value="PAF-AH_p_II"/>
    <property type="match status" value="1"/>
</dbReference>
<feature type="domain" description="DUF1400" evidence="4">
    <location>
        <begin position="15"/>
        <end position="142"/>
    </location>
</feature>
<protein>
    <submittedName>
        <fullName evidence="5">Alpha/beta hydrolase</fullName>
    </submittedName>
</protein>
<accession>A0ABD4T0L2</accession>
<dbReference type="RefSeq" id="WP_166280250.1">
    <property type="nucleotide sequence ID" value="NZ_JTHE03000024.1"/>
</dbReference>
<gene>
    <name evidence="5" type="ORF">QQ91_0003795</name>
</gene>
<dbReference type="PANTHER" id="PTHR10272:SF13">
    <property type="entry name" value="POLY(ETHYLENE TEREPHTHALATE) HYDROLASE"/>
    <property type="match status" value="1"/>
</dbReference>
<evidence type="ECO:0000313" key="6">
    <source>
        <dbReference type="Proteomes" id="UP000031561"/>
    </source>
</evidence>
<dbReference type="GO" id="GO:0016042">
    <property type="term" value="P:lipid catabolic process"/>
    <property type="evidence" value="ECO:0007669"/>
    <property type="project" value="UniProtKB-KW"/>
</dbReference>
<sequence>MSILLALQVALPLKAADTLRVQYSFLSLELPVADLEAYATKGERSPLLNSYLRGLNPTQLEDLRRTLNQSLHIPPQVLARFLSTSSGYRFLEDLSQLVQADAPEMDSVIALRTAIILTAAQEESITLLGLLRHFPAAGVRVDVQEGLRLFKLLQRATADQQQVKQEIKQRSLDATASIRPLLPSQVQALTQVGPFRWQTRSLQLQDSSSERLQFSGSVRSLPLDLYLPHRGDPAPVLILSHGLGAGRTSHTYLAEHLASYGYAVIIPEHLGSSVAYWRALLKSELSEISRPQEFIDRPLDIQFILDELTRRSHLDPQLKGRLNLNQVGIIGHSFGGYTALVNAGGQLDLPQLRQTCQQGSLQAFNPSLLLQCQAAAISVPLPKLSEPRVKAVMVVNPISSALFGPTGLENIQIPLLMVAGGTDYIAPLAQEQWAAFQQLSSPHQHLLLLDQANHFSSIGDLSAQDALLNGPAGSPETISRKTRVVLRAIALSFFATYLPVQSNPPVFSLPVTVKSLNQPDLSVFGVTIRPQKEYSLTHVK</sequence>
<dbReference type="InterPro" id="IPR029058">
    <property type="entry name" value="AB_hydrolase_fold"/>
</dbReference>
<evidence type="ECO:0000256" key="3">
    <source>
        <dbReference type="ARBA" id="ARBA00023098"/>
    </source>
</evidence>
<comment type="caution">
    <text evidence="5">The sequence shown here is derived from an EMBL/GenBank/DDBJ whole genome shotgun (WGS) entry which is preliminary data.</text>
</comment>
<organism evidence="5 6">
    <name type="scientific">Lyngbya confervoides BDU141951</name>
    <dbReference type="NCBI Taxonomy" id="1574623"/>
    <lineage>
        <taxon>Bacteria</taxon>
        <taxon>Bacillati</taxon>
        <taxon>Cyanobacteriota</taxon>
        <taxon>Cyanophyceae</taxon>
        <taxon>Oscillatoriophycideae</taxon>
        <taxon>Oscillatoriales</taxon>
        <taxon>Microcoleaceae</taxon>
        <taxon>Lyngbya</taxon>
    </lineage>
</organism>
<keyword evidence="6" id="KW-1185">Reference proteome</keyword>
<keyword evidence="3" id="KW-0443">Lipid metabolism</keyword>